<sequence length="307" mass="35268">MKRNAIAFFLTLGFTLPLLSLNATASSPVFPESTPQLQPPASEANQLETTTNTQIALTETSDTTPTQFWWLQGVSVNQIKAKLKEGYRIIDLEVESTSPYRFSAAMVKNQGAYAKKWWWYYGITSETLKEKLSQNRARIIDLQVYRVNGKKRYAVVLVSNTASEAKAWWYYTDLSFNDIMAKAKDNQARIVDLDTYVVGGKRLFSAVMIKNTGADRKAWWVYSNKSPSFISSKLKENKARLIDIERRGNNTFTVVMERSQGQRWWWYYGKTAAQVNQLWRQNGARIFDVEPYTVNGNKRFAVLMLDN</sequence>
<dbReference type="RefSeq" id="WP_070394580.1">
    <property type="nucleotide sequence ID" value="NZ_CP017599.1"/>
</dbReference>
<protein>
    <submittedName>
        <fullName evidence="2">Uncharacterized protein</fullName>
    </submittedName>
</protein>
<evidence type="ECO:0000313" key="3">
    <source>
        <dbReference type="Proteomes" id="UP000177870"/>
    </source>
</evidence>
<dbReference type="STRING" id="1458985.BJP34_24385"/>
<dbReference type="Proteomes" id="UP000177870">
    <property type="component" value="Chromosome"/>
</dbReference>
<keyword evidence="1" id="KW-0732">Signal</keyword>
<dbReference type="EMBL" id="CP017599">
    <property type="protein sequence ID" value="AOX02159.1"/>
    <property type="molecule type" value="Genomic_DNA"/>
</dbReference>
<gene>
    <name evidence="2" type="ORF">BJP34_24385</name>
</gene>
<dbReference type="InterPro" id="IPR049511">
    <property type="entry name" value="PGH-like_rpt"/>
</dbReference>
<feature type="chain" id="PRO_5009438884" evidence="1">
    <location>
        <begin position="26"/>
        <end position="307"/>
    </location>
</feature>
<evidence type="ECO:0000256" key="1">
    <source>
        <dbReference type="SAM" id="SignalP"/>
    </source>
</evidence>
<dbReference type="AlphaFoldDB" id="A0A1D8TWY7"/>
<dbReference type="Pfam" id="PF17660">
    <property type="entry name" value="BTRD1"/>
    <property type="match status" value="3"/>
</dbReference>
<proteinExistence type="predicted"/>
<evidence type="ECO:0000313" key="2">
    <source>
        <dbReference type="EMBL" id="AOX02159.1"/>
    </source>
</evidence>
<accession>A0A1D8TWY7</accession>
<name>A0A1D8TWY7_9CYAN</name>
<organism evidence="2 3">
    <name type="scientific">Moorena producens PAL-8-15-08-1</name>
    <dbReference type="NCBI Taxonomy" id="1458985"/>
    <lineage>
        <taxon>Bacteria</taxon>
        <taxon>Bacillati</taxon>
        <taxon>Cyanobacteriota</taxon>
        <taxon>Cyanophyceae</taxon>
        <taxon>Coleofasciculales</taxon>
        <taxon>Coleofasciculaceae</taxon>
        <taxon>Moorena</taxon>
    </lineage>
</organism>
<feature type="signal peptide" evidence="1">
    <location>
        <begin position="1"/>
        <end position="25"/>
    </location>
</feature>
<dbReference type="OrthoDB" id="9147111at2"/>
<dbReference type="KEGG" id="mpro:BJP34_24385"/>
<reference evidence="3" key="1">
    <citation type="submission" date="2016-10" db="EMBL/GenBank/DDBJ databases">
        <title>Comparative genomics uncovers the prolific and rare metabolic potential of the cyanobacterial genus Moorea.</title>
        <authorList>
            <person name="Leao T."/>
            <person name="Castelao G."/>
            <person name="Korobeynikov A."/>
            <person name="Monroe E.A."/>
            <person name="Podell S."/>
            <person name="Glukhov E."/>
            <person name="Allen E."/>
            <person name="Gerwick W.H."/>
            <person name="Gerwick L."/>
        </authorList>
    </citation>
    <scope>NUCLEOTIDE SEQUENCE [LARGE SCALE GENOMIC DNA]</scope>
    <source>
        <strain evidence="3">PAL-8-15-08-1</strain>
    </source>
</reference>